<dbReference type="PROSITE" id="PS50011">
    <property type="entry name" value="PROTEIN_KINASE_DOM"/>
    <property type="match status" value="1"/>
</dbReference>
<evidence type="ECO:0000256" key="17">
    <source>
        <dbReference type="ARBA" id="ARBA00047899"/>
    </source>
</evidence>
<protein>
    <recommendedName>
        <fullName evidence="2">non-specific serine/threonine protein kinase</fullName>
        <ecNumber evidence="2">2.7.11.1</ecNumber>
    </recommendedName>
</protein>
<comment type="catalytic activity">
    <reaction evidence="17">
        <text>L-threonyl-[protein] + ATP = O-phospho-L-threonyl-[protein] + ADP + H(+)</text>
        <dbReference type="Rhea" id="RHEA:46608"/>
        <dbReference type="Rhea" id="RHEA-COMP:11060"/>
        <dbReference type="Rhea" id="RHEA-COMP:11605"/>
        <dbReference type="ChEBI" id="CHEBI:15378"/>
        <dbReference type="ChEBI" id="CHEBI:30013"/>
        <dbReference type="ChEBI" id="CHEBI:30616"/>
        <dbReference type="ChEBI" id="CHEBI:61977"/>
        <dbReference type="ChEBI" id="CHEBI:456216"/>
        <dbReference type="EC" id="2.7.11.1"/>
    </reaction>
</comment>
<feature type="domain" description="Bulb-type lectin" evidence="23">
    <location>
        <begin position="182"/>
        <end position="301"/>
    </location>
</feature>
<dbReference type="FunFam" id="2.90.10.10:FF:000026">
    <property type="entry name" value="Serine/threonine-protein kinase"/>
    <property type="match status" value="1"/>
</dbReference>
<dbReference type="Gene3D" id="1.10.510.10">
    <property type="entry name" value="Transferase(Phosphotransferase) domain 1"/>
    <property type="match status" value="1"/>
</dbReference>
<dbReference type="EC" id="2.7.11.1" evidence="2"/>
<dbReference type="FunFam" id="3.30.200.20:FF:000059">
    <property type="entry name" value="S-receptor-like serine/threonine-protein kinase"/>
    <property type="match status" value="1"/>
</dbReference>
<evidence type="ECO:0000256" key="12">
    <source>
        <dbReference type="ARBA" id="ARBA00022989"/>
    </source>
</evidence>
<comment type="catalytic activity">
    <reaction evidence="18">
        <text>L-seryl-[protein] + ATP = O-phospho-L-seryl-[protein] + ADP + H(+)</text>
        <dbReference type="Rhea" id="RHEA:17989"/>
        <dbReference type="Rhea" id="RHEA-COMP:9863"/>
        <dbReference type="Rhea" id="RHEA-COMP:11604"/>
        <dbReference type="ChEBI" id="CHEBI:15378"/>
        <dbReference type="ChEBI" id="CHEBI:29999"/>
        <dbReference type="ChEBI" id="CHEBI:30616"/>
        <dbReference type="ChEBI" id="CHEBI:83421"/>
        <dbReference type="ChEBI" id="CHEBI:456216"/>
        <dbReference type="EC" id="2.7.11.1"/>
    </reaction>
</comment>
<dbReference type="GO" id="GO:0005524">
    <property type="term" value="F:ATP binding"/>
    <property type="evidence" value="ECO:0007669"/>
    <property type="project" value="UniProtKB-UniRule"/>
</dbReference>
<evidence type="ECO:0000256" key="16">
    <source>
        <dbReference type="ARBA" id="ARBA00023180"/>
    </source>
</evidence>
<reference evidence="24" key="1">
    <citation type="submission" date="2020-03" db="EMBL/GenBank/DDBJ databases">
        <title>A high-quality chromosome-level genome assembly of a woody plant with both climbing and erect habits, Rhamnella rubrinervis.</title>
        <authorList>
            <person name="Lu Z."/>
            <person name="Yang Y."/>
            <person name="Zhu X."/>
            <person name="Sun Y."/>
        </authorList>
    </citation>
    <scope>NUCLEOTIDE SEQUENCE</scope>
    <source>
        <strain evidence="24">BYM</strain>
        <tissue evidence="24">Leaf</tissue>
    </source>
</reference>
<dbReference type="EMBL" id="VOIH02000008">
    <property type="protein sequence ID" value="KAF3440558.1"/>
    <property type="molecule type" value="Genomic_DNA"/>
</dbReference>
<dbReference type="Gene3D" id="2.90.10.10">
    <property type="entry name" value="Bulb-type lectin domain"/>
    <property type="match status" value="2"/>
</dbReference>
<comment type="subcellular location">
    <subcellularLocation>
        <location evidence="1">Membrane</location>
        <topology evidence="1">Single-pass type I membrane protein</topology>
    </subcellularLocation>
</comment>
<keyword evidence="5" id="KW-0808">Transferase</keyword>
<evidence type="ECO:0000256" key="11">
    <source>
        <dbReference type="ARBA" id="ARBA00022840"/>
    </source>
</evidence>
<keyword evidence="8" id="KW-0430">Lectin</keyword>
<dbReference type="PANTHER" id="PTHR47976:SF7">
    <property type="entry name" value="RECEPTOR-LIKE SERINE_THREONINE-PROTEIN KINASE"/>
    <property type="match status" value="1"/>
</dbReference>
<keyword evidence="3" id="KW-0723">Serine/threonine-protein kinase</keyword>
<feature type="transmembrane region" description="Helical" evidence="21">
    <location>
        <begin position="586"/>
        <end position="608"/>
    </location>
</feature>
<dbReference type="InterPro" id="IPR051343">
    <property type="entry name" value="G-type_lectin_kinases/EP1-like"/>
</dbReference>
<dbReference type="CDD" id="cd14066">
    <property type="entry name" value="STKc_IRAK"/>
    <property type="match status" value="1"/>
</dbReference>
<dbReference type="InterPro" id="IPR024171">
    <property type="entry name" value="SRK-like_kinase"/>
</dbReference>
<gene>
    <name evidence="24" type="ORF">FNV43_RR18842</name>
</gene>
<dbReference type="Gene3D" id="3.30.200.20">
    <property type="entry name" value="Phosphorylase Kinase, domain 1"/>
    <property type="match status" value="1"/>
</dbReference>
<dbReference type="AlphaFoldDB" id="A0A8K0E4H6"/>
<evidence type="ECO:0000259" key="23">
    <source>
        <dbReference type="PROSITE" id="PS50927"/>
    </source>
</evidence>
<evidence type="ECO:0000256" key="9">
    <source>
        <dbReference type="ARBA" id="ARBA00022741"/>
    </source>
</evidence>
<proteinExistence type="predicted"/>
<dbReference type="GO" id="GO:0030246">
    <property type="term" value="F:carbohydrate binding"/>
    <property type="evidence" value="ECO:0007669"/>
    <property type="project" value="UniProtKB-KW"/>
</dbReference>
<keyword evidence="10" id="KW-0418">Kinase</keyword>
<evidence type="ECO:0000256" key="21">
    <source>
        <dbReference type="SAM" id="Phobius"/>
    </source>
</evidence>
<evidence type="ECO:0000256" key="2">
    <source>
        <dbReference type="ARBA" id="ARBA00012513"/>
    </source>
</evidence>
<keyword evidence="9 19" id="KW-0547">Nucleotide-binding</keyword>
<organism evidence="24 25">
    <name type="scientific">Rhamnella rubrinervis</name>
    <dbReference type="NCBI Taxonomy" id="2594499"/>
    <lineage>
        <taxon>Eukaryota</taxon>
        <taxon>Viridiplantae</taxon>
        <taxon>Streptophyta</taxon>
        <taxon>Embryophyta</taxon>
        <taxon>Tracheophyta</taxon>
        <taxon>Spermatophyta</taxon>
        <taxon>Magnoliopsida</taxon>
        <taxon>eudicotyledons</taxon>
        <taxon>Gunneridae</taxon>
        <taxon>Pentapetalae</taxon>
        <taxon>rosids</taxon>
        <taxon>fabids</taxon>
        <taxon>Rosales</taxon>
        <taxon>Rhamnaceae</taxon>
        <taxon>rhamnoid group</taxon>
        <taxon>Rhamneae</taxon>
        <taxon>Rhamnella</taxon>
    </lineage>
</organism>
<sequence>MPTLGSWPVVSFGGNNEAETNSGATVSAFCASRGCPAFYEHKTPSEIFGNVVKFERKEPVDLVGDRIGTDVGEPAFNPSFEVGNAGVVGGAIYEDVVCESTGEWVDRIGLRPLMEKSFRNDRRACTLGLEPRRYGSRPRRNRPRPTTNGFEPRKNGPDLIGIALDIEGTAQDLGAKKKESSIIPGSSLTPITKSSWLSNSGLYAFGFYDEGNGYAVGIYLAGIPQKTVVWTANRDDPPVSKNSTLLFTNDGRLVLRSSTQRQRHDYSIGDPLRLASLASMLDSGNFVLYNSSRSIIWQSFDHPTDTLLQRQRLLPGKELVSSVSETDHSTGKFRLKMQEDAHLVQYPVNTTDTAQYAYYASGTFGKGPGVTLNFDAGGHLYLLNATDVIIMNLTDGEKSTKEAIYIVRIDSDGIFRVYSYTSGTWSIEWSSSLNRCDPMGLCGVNSFCVPNGGQADCMCVPGSKIVSEVNWTAGCEKINDAAGCGNNESFTYAIQELQNTTWDHSPHSIILSLSRKKDCEEACLEDCNCDAAFFDQDGSCRKQKFPLKYVRQRGPGTALIKVATAKYTTVGGFFPKEEKEKIRMDILIIGVSLAAFGLIMSAITIVVLRKSYIWAHGMLMPKGDAKLDKDLGPCSFSYFELERMTEGFKEEIGRGAFGTVYKGVILNNVQKVVAVKRLDKVLRDGEVEFQTEMKVIGKTHHRNLVRLIGFCVDGTNRLLVYEYMSNGSLADILFAPKTPPPWDKRMQIAQNIARGILYLHEECMNHIIHCDIKPQNILMDENGCAKISDFGLAKLLQPDQTRTFTGIRGTRGYVAPDWHRKLPITVKADVYSFGIVLLEIICCRRVVDWNLPEEEAVLDEWVYRCFENGELGKLVGDEEIDMQHFERMIKVGLWCIQYEPSLRPTIKMVVHMLEGLLDVPIPPVSSSRSVI</sequence>
<dbReference type="PROSITE" id="PS00107">
    <property type="entry name" value="PROTEIN_KINASE_ATP"/>
    <property type="match status" value="1"/>
</dbReference>
<keyword evidence="11 19" id="KW-0067">ATP-binding</keyword>
<keyword evidence="15" id="KW-0675">Receptor</keyword>
<dbReference type="CDD" id="cd00028">
    <property type="entry name" value="B_lectin"/>
    <property type="match status" value="1"/>
</dbReference>
<evidence type="ECO:0000259" key="22">
    <source>
        <dbReference type="PROSITE" id="PS50011"/>
    </source>
</evidence>
<evidence type="ECO:0000256" key="1">
    <source>
        <dbReference type="ARBA" id="ARBA00004479"/>
    </source>
</evidence>
<keyword evidence="4" id="KW-0245">EGF-like domain</keyword>
<dbReference type="SUPFAM" id="SSF51110">
    <property type="entry name" value="alpha-D-mannose-specific plant lectins"/>
    <property type="match status" value="2"/>
</dbReference>
<keyword evidence="7" id="KW-0732">Signal</keyword>
<evidence type="ECO:0000256" key="15">
    <source>
        <dbReference type="ARBA" id="ARBA00023170"/>
    </source>
</evidence>
<evidence type="ECO:0000256" key="7">
    <source>
        <dbReference type="ARBA" id="ARBA00022729"/>
    </source>
</evidence>
<dbReference type="SMART" id="SM00108">
    <property type="entry name" value="B_lectin"/>
    <property type="match status" value="1"/>
</dbReference>
<comment type="caution">
    <text evidence="24">The sequence shown here is derived from an EMBL/GenBank/DDBJ whole genome shotgun (WGS) entry which is preliminary data.</text>
</comment>
<feature type="compositionally biased region" description="Basic residues" evidence="20">
    <location>
        <begin position="134"/>
        <end position="143"/>
    </location>
</feature>
<keyword evidence="12 21" id="KW-1133">Transmembrane helix</keyword>
<keyword evidence="6 21" id="KW-0812">Transmembrane</keyword>
<keyword evidence="14" id="KW-1015">Disulfide bond</keyword>
<dbReference type="PROSITE" id="PS00108">
    <property type="entry name" value="PROTEIN_KINASE_ST"/>
    <property type="match status" value="1"/>
</dbReference>
<dbReference type="SMART" id="SM00220">
    <property type="entry name" value="S_TKc"/>
    <property type="match status" value="1"/>
</dbReference>
<evidence type="ECO:0000256" key="10">
    <source>
        <dbReference type="ARBA" id="ARBA00022777"/>
    </source>
</evidence>
<evidence type="ECO:0000256" key="6">
    <source>
        <dbReference type="ARBA" id="ARBA00022692"/>
    </source>
</evidence>
<evidence type="ECO:0000256" key="18">
    <source>
        <dbReference type="ARBA" id="ARBA00048679"/>
    </source>
</evidence>
<dbReference type="OrthoDB" id="758220at2759"/>
<evidence type="ECO:0000256" key="8">
    <source>
        <dbReference type="ARBA" id="ARBA00022734"/>
    </source>
</evidence>
<dbReference type="Pfam" id="PF01453">
    <property type="entry name" value="B_lectin"/>
    <property type="match status" value="1"/>
</dbReference>
<accession>A0A8K0E4H6</accession>
<evidence type="ECO:0000256" key="5">
    <source>
        <dbReference type="ARBA" id="ARBA00022679"/>
    </source>
</evidence>
<name>A0A8K0E4H6_9ROSA</name>
<keyword evidence="16" id="KW-0325">Glycoprotein</keyword>
<dbReference type="Pfam" id="PF00069">
    <property type="entry name" value="Pkinase"/>
    <property type="match status" value="1"/>
</dbReference>
<evidence type="ECO:0000256" key="13">
    <source>
        <dbReference type="ARBA" id="ARBA00023136"/>
    </source>
</evidence>
<dbReference type="PANTHER" id="PTHR47976">
    <property type="entry name" value="G-TYPE LECTIN S-RECEPTOR-LIKE SERINE/THREONINE-PROTEIN KINASE SD2-5"/>
    <property type="match status" value="1"/>
</dbReference>
<evidence type="ECO:0000256" key="4">
    <source>
        <dbReference type="ARBA" id="ARBA00022536"/>
    </source>
</evidence>
<evidence type="ECO:0000313" key="24">
    <source>
        <dbReference type="EMBL" id="KAF3440558.1"/>
    </source>
</evidence>
<keyword evidence="25" id="KW-1185">Reference proteome</keyword>
<dbReference type="GO" id="GO:0004674">
    <property type="term" value="F:protein serine/threonine kinase activity"/>
    <property type="evidence" value="ECO:0007669"/>
    <property type="project" value="UniProtKB-KW"/>
</dbReference>
<evidence type="ECO:0000256" key="14">
    <source>
        <dbReference type="ARBA" id="ARBA00023157"/>
    </source>
</evidence>
<evidence type="ECO:0000256" key="3">
    <source>
        <dbReference type="ARBA" id="ARBA00022527"/>
    </source>
</evidence>
<evidence type="ECO:0000256" key="19">
    <source>
        <dbReference type="PROSITE-ProRule" id="PRU10141"/>
    </source>
</evidence>
<keyword evidence="13 21" id="KW-0472">Membrane</keyword>
<dbReference type="InterPro" id="IPR011009">
    <property type="entry name" value="Kinase-like_dom_sf"/>
</dbReference>
<dbReference type="SUPFAM" id="SSF56112">
    <property type="entry name" value="Protein kinase-like (PK-like)"/>
    <property type="match status" value="1"/>
</dbReference>
<dbReference type="InterPro" id="IPR008271">
    <property type="entry name" value="Ser/Thr_kinase_AS"/>
</dbReference>
<feature type="domain" description="Protein kinase" evidence="22">
    <location>
        <begin position="646"/>
        <end position="917"/>
    </location>
</feature>
<evidence type="ECO:0000256" key="20">
    <source>
        <dbReference type="SAM" id="MobiDB-lite"/>
    </source>
</evidence>
<feature type="region of interest" description="Disordered" evidence="20">
    <location>
        <begin position="129"/>
        <end position="155"/>
    </location>
</feature>
<dbReference type="GO" id="GO:0048544">
    <property type="term" value="P:recognition of pollen"/>
    <property type="evidence" value="ECO:0007669"/>
    <property type="project" value="InterPro"/>
</dbReference>
<dbReference type="PROSITE" id="PS50927">
    <property type="entry name" value="BULB_LECTIN"/>
    <property type="match status" value="1"/>
</dbReference>
<dbReference type="InterPro" id="IPR000719">
    <property type="entry name" value="Prot_kinase_dom"/>
</dbReference>
<dbReference type="InterPro" id="IPR000858">
    <property type="entry name" value="S_locus_glycoprot_dom"/>
</dbReference>
<dbReference type="GO" id="GO:0016020">
    <property type="term" value="C:membrane"/>
    <property type="evidence" value="ECO:0007669"/>
    <property type="project" value="UniProtKB-SubCell"/>
</dbReference>
<dbReference type="InterPro" id="IPR017441">
    <property type="entry name" value="Protein_kinase_ATP_BS"/>
</dbReference>
<dbReference type="PIRSF" id="PIRSF000641">
    <property type="entry name" value="SRK"/>
    <property type="match status" value="1"/>
</dbReference>
<dbReference type="Proteomes" id="UP000796880">
    <property type="component" value="Unassembled WGS sequence"/>
</dbReference>
<dbReference type="InterPro" id="IPR036426">
    <property type="entry name" value="Bulb-type_lectin_dom_sf"/>
</dbReference>
<dbReference type="Pfam" id="PF00954">
    <property type="entry name" value="S_locus_glycop"/>
    <property type="match status" value="1"/>
</dbReference>
<dbReference type="FunFam" id="1.10.510.10:FF:000237">
    <property type="entry name" value="G-type lectin S-receptor-like serine/threonine-protein kinase"/>
    <property type="match status" value="1"/>
</dbReference>
<feature type="binding site" evidence="19">
    <location>
        <position position="676"/>
    </location>
    <ligand>
        <name>ATP</name>
        <dbReference type="ChEBI" id="CHEBI:30616"/>
    </ligand>
</feature>
<dbReference type="InterPro" id="IPR001480">
    <property type="entry name" value="Bulb-type_lectin_dom"/>
</dbReference>
<evidence type="ECO:0000313" key="25">
    <source>
        <dbReference type="Proteomes" id="UP000796880"/>
    </source>
</evidence>